<dbReference type="STRING" id="393762.SAMN05660472_00717"/>
<keyword evidence="1" id="KW-0732">Signal</keyword>
<organism evidence="2 3">
    <name type="scientific">Natronincola ferrireducens</name>
    <dbReference type="NCBI Taxonomy" id="393762"/>
    <lineage>
        <taxon>Bacteria</taxon>
        <taxon>Bacillati</taxon>
        <taxon>Bacillota</taxon>
        <taxon>Clostridia</taxon>
        <taxon>Peptostreptococcales</taxon>
        <taxon>Natronincolaceae</taxon>
        <taxon>Natronincola</taxon>
    </lineage>
</organism>
<dbReference type="Proteomes" id="UP000198718">
    <property type="component" value="Unassembled WGS sequence"/>
</dbReference>
<dbReference type="EMBL" id="FNFP01000001">
    <property type="protein sequence ID" value="SDK09297.1"/>
    <property type="molecule type" value="Genomic_DNA"/>
</dbReference>
<evidence type="ECO:0000313" key="2">
    <source>
        <dbReference type="EMBL" id="SDK09297.1"/>
    </source>
</evidence>
<evidence type="ECO:0008006" key="4">
    <source>
        <dbReference type="Google" id="ProtNLM"/>
    </source>
</evidence>
<reference evidence="2 3" key="1">
    <citation type="submission" date="2016-10" db="EMBL/GenBank/DDBJ databases">
        <authorList>
            <person name="de Groot N.N."/>
        </authorList>
    </citation>
    <scope>NUCLEOTIDE SEQUENCE [LARGE SCALE GENOMIC DNA]</scope>
    <source>
        <strain evidence="2 3">DSM 18346</strain>
    </source>
</reference>
<sequence length="156" mass="17921">MKKRLLLLAGVAIIAATSIGGYAFAEETNFVRHMNARRGYLAQEGTTKRSFSNHCRNNEDMIQTMRENGFEDMAIWMEEGDFRSMDEFMNNLSEEDYQKMIDLMRENGYGNKARMMESVGREGMINMHNSMMGGGGAGFNMMRGKGTRFNMMDRYQ</sequence>
<protein>
    <recommendedName>
        <fullName evidence="4">DUF2680 domain-containing protein</fullName>
    </recommendedName>
</protein>
<dbReference type="AlphaFoldDB" id="A0A1G8Z2V7"/>
<proteinExistence type="predicted"/>
<keyword evidence="3" id="KW-1185">Reference proteome</keyword>
<evidence type="ECO:0000256" key="1">
    <source>
        <dbReference type="SAM" id="SignalP"/>
    </source>
</evidence>
<accession>A0A1G8Z2V7</accession>
<feature type="chain" id="PRO_5011484095" description="DUF2680 domain-containing protein" evidence="1">
    <location>
        <begin position="26"/>
        <end position="156"/>
    </location>
</feature>
<feature type="signal peptide" evidence="1">
    <location>
        <begin position="1"/>
        <end position="25"/>
    </location>
</feature>
<dbReference type="OrthoDB" id="1931737at2"/>
<evidence type="ECO:0000313" key="3">
    <source>
        <dbReference type="Proteomes" id="UP000198718"/>
    </source>
</evidence>
<gene>
    <name evidence="2" type="ORF">SAMN05660472_00717</name>
</gene>
<dbReference type="RefSeq" id="WP_090550371.1">
    <property type="nucleotide sequence ID" value="NZ_FNFP01000001.1"/>
</dbReference>
<name>A0A1G8Z2V7_9FIRM</name>